<proteinExistence type="predicted"/>
<organism evidence="1 2">
    <name type="scientific">Anisodus tanguticus</name>
    <dbReference type="NCBI Taxonomy" id="243964"/>
    <lineage>
        <taxon>Eukaryota</taxon>
        <taxon>Viridiplantae</taxon>
        <taxon>Streptophyta</taxon>
        <taxon>Embryophyta</taxon>
        <taxon>Tracheophyta</taxon>
        <taxon>Spermatophyta</taxon>
        <taxon>Magnoliopsida</taxon>
        <taxon>eudicotyledons</taxon>
        <taxon>Gunneridae</taxon>
        <taxon>Pentapetalae</taxon>
        <taxon>asterids</taxon>
        <taxon>lamiids</taxon>
        <taxon>Solanales</taxon>
        <taxon>Solanaceae</taxon>
        <taxon>Solanoideae</taxon>
        <taxon>Hyoscyameae</taxon>
        <taxon>Anisodus</taxon>
    </lineage>
</organism>
<accession>A0AAE1SIK1</accession>
<evidence type="ECO:0000313" key="1">
    <source>
        <dbReference type="EMBL" id="KAK4370038.1"/>
    </source>
</evidence>
<keyword evidence="2" id="KW-1185">Reference proteome</keyword>
<gene>
    <name evidence="1" type="ORF">RND71_009513</name>
</gene>
<reference evidence="1" key="1">
    <citation type="submission" date="2023-12" db="EMBL/GenBank/DDBJ databases">
        <title>Genome assembly of Anisodus tanguticus.</title>
        <authorList>
            <person name="Wang Y.-J."/>
        </authorList>
    </citation>
    <scope>NUCLEOTIDE SEQUENCE</scope>
    <source>
        <strain evidence="1">KB-2021</strain>
        <tissue evidence="1">Leaf</tissue>
    </source>
</reference>
<dbReference type="AlphaFoldDB" id="A0AAE1SIK1"/>
<sequence length="336" mass="37991">MALNVDDDVSVLTPVLIARRLFAAKKSYLWVCIFSIKVLLKCYGFKPWKQLHAEMQELGIWSSGMILALDMRGPEFDSRNAPFEGSLGVTGKVLPCDQEVTGSSHGNNLLQKYRGKATDDPTPPSTMRLKTRDFNSSSIKDMKSVVSGVVDANLDVTWLQQYLDEIFEEEDMEEKSSYLMLMCSVSSVFFPFLRKGLKYARDRSARAIPSAKANEELQRSVDRTKKLYSPLPAALEDGEAFILKYVQCASHKKGMTMTSLLREHEAWFLKYAKGVMAETKGNIGPFPTPAESDALDFLEDNQYFGQLQLVSKPINVHRIIKEHDRQIQESVERAKK</sequence>
<dbReference type="Proteomes" id="UP001291623">
    <property type="component" value="Unassembled WGS sequence"/>
</dbReference>
<protein>
    <submittedName>
        <fullName evidence="1">Uncharacterized protein</fullName>
    </submittedName>
</protein>
<evidence type="ECO:0000313" key="2">
    <source>
        <dbReference type="Proteomes" id="UP001291623"/>
    </source>
</evidence>
<comment type="caution">
    <text evidence="1">The sequence shown here is derived from an EMBL/GenBank/DDBJ whole genome shotgun (WGS) entry which is preliminary data.</text>
</comment>
<dbReference type="EMBL" id="JAVYJV010000005">
    <property type="protein sequence ID" value="KAK4370038.1"/>
    <property type="molecule type" value="Genomic_DNA"/>
</dbReference>
<name>A0AAE1SIK1_9SOLA</name>